<dbReference type="CDD" id="cd04481">
    <property type="entry name" value="RPA1_DBD_B_like"/>
    <property type="match status" value="1"/>
</dbReference>
<keyword evidence="2" id="KW-1185">Reference proteome</keyword>
<accession>A0A445IK08</accession>
<dbReference type="EMBL" id="QZWG01000010">
    <property type="protein sequence ID" value="RZB86389.1"/>
    <property type="molecule type" value="Genomic_DNA"/>
</dbReference>
<dbReference type="Gene3D" id="2.40.50.140">
    <property type="entry name" value="Nucleic acid-binding proteins"/>
    <property type="match status" value="1"/>
</dbReference>
<proteinExistence type="predicted"/>
<gene>
    <name evidence="1" type="ORF">D0Y65_026447</name>
</gene>
<dbReference type="AlphaFoldDB" id="A0A445IK08"/>
<dbReference type="InterPro" id="IPR040296">
    <property type="entry name" value="PSBT"/>
</dbReference>
<dbReference type="PANTHER" id="PTHR34940">
    <property type="entry name" value="PHOTOSYSTEM II 5 KDA PROTEIN, CHLOROPLASTIC"/>
    <property type="match status" value="1"/>
</dbReference>
<dbReference type="Proteomes" id="UP000289340">
    <property type="component" value="Chromosome 10"/>
</dbReference>
<protein>
    <submittedName>
        <fullName evidence="1">Uncharacterized protein</fullName>
    </submittedName>
</protein>
<organism evidence="1 2">
    <name type="scientific">Glycine soja</name>
    <name type="common">Wild soybean</name>
    <dbReference type="NCBI Taxonomy" id="3848"/>
    <lineage>
        <taxon>Eukaryota</taxon>
        <taxon>Viridiplantae</taxon>
        <taxon>Streptophyta</taxon>
        <taxon>Embryophyta</taxon>
        <taxon>Tracheophyta</taxon>
        <taxon>Spermatophyta</taxon>
        <taxon>Magnoliopsida</taxon>
        <taxon>eudicotyledons</taxon>
        <taxon>Gunneridae</taxon>
        <taxon>Pentapetalae</taxon>
        <taxon>rosids</taxon>
        <taxon>fabids</taxon>
        <taxon>Fabales</taxon>
        <taxon>Fabaceae</taxon>
        <taxon>Papilionoideae</taxon>
        <taxon>50 kb inversion clade</taxon>
        <taxon>NPAAA clade</taxon>
        <taxon>indigoferoid/millettioid clade</taxon>
        <taxon>Phaseoleae</taxon>
        <taxon>Glycine</taxon>
        <taxon>Glycine subgen. Soja</taxon>
    </lineage>
</organism>
<evidence type="ECO:0000313" key="1">
    <source>
        <dbReference type="EMBL" id="RZB86389.1"/>
    </source>
</evidence>
<dbReference type="PANTHER" id="PTHR34940:SF1">
    <property type="entry name" value="PHOTOSYSTEM II 5 KDA PROTEIN, CHLOROPLASTIC"/>
    <property type="match status" value="1"/>
</dbReference>
<sequence>MASFTMTASILGCPAVTNRSAATQRRSVVVNAASKSVEGEKVSYDNNGSNARRNLMFATAAAAVCSFAAGMALADEPKPGTSEAKKKYAPHARCNRGQWRWQRENEWHGGCNVRHASSRFLPVLSTELSFQRCRPRPKKNVAFFSPRRMARIPNKIQDINGSKETLKLVVRITDLWFVGTPDKSEQAEMVIVDSNFLEYLNECESQGPIIILLTHARIKEALGSYPPTISNSLKASKLHINQPMLEIQEFKQRCRLEVMVNHEEECMKFLLWDRECTELIGQSADEVNRLKIAVQPKFRNFVVLKYSSDLDLIKTIVDLLPDVEASCKTYIPLPDSNDPPHYESVSAKSDIPDFNSFVDTITFSNYNNVNFECNNCSIFYAAIPICNSKS</sequence>
<name>A0A445IK08_GLYSO</name>
<reference evidence="1 2" key="1">
    <citation type="submission" date="2018-09" db="EMBL/GenBank/DDBJ databases">
        <title>A high-quality reference genome of wild soybean provides a powerful tool to mine soybean genomes.</title>
        <authorList>
            <person name="Xie M."/>
            <person name="Chung C.Y.L."/>
            <person name="Li M.-W."/>
            <person name="Wong F.-L."/>
            <person name="Chan T.-F."/>
            <person name="Lam H.-M."/>
        </authorList>
    </citation>
    <scope>NUCLEOTIDE SEQUENCE [LARGE SCALE GENOMIC DNA]</scope>
    <source>
        <strain evidence="2">cv. W05</strain>
        <tissue evidence="1">Hypocotyl of etiolated seedlings</tissue>
    </source>
</reference>
<evidence type="ECO:0000313" key="2">
    <source>
        <dbReference type="Proteomes" id="UP000289340"/>
    </source>
</evidence>
<comment type="caution">
    <text evidence="1">The sequence shown here is derived from an EMBL/GenBank/DDBJ whole genome shotgun (WGS) entry which is preliminary data.</text>
</comment>
<dbReference type="InterPro" id="IPR012340">
    <property type="entry name" value="NA-bd_OB-fold"/>
</dbReference>